<dbReference type="SMART" id="SM00382">
    <property type="entry name" value="AAA"/>
    <property type="match status" value="1"/>
</dbReference>
<comment type="similarity">
    <text evidence="3">Belongs to the AAA ATPase family.</text>
</comment>
<evidence type="ECO:0000256" key="3">
    <source>
        <dbReference type="RuleBase" id="RU003651"/>
    </source>
</evidence>
<dbReference type="SUPFAM" id="SSF52540">
    <property type="entry name" value="P-loop containing nucleoside triphosphate hydrolases"/>
    <property type="match status" value="1"/>
</dbReference>
<dbReference type="Proteomes" id="UP000323011">
    <property type="component" value="Unassembled WGS sequence"/>
</dbReference>
<dbReference type="Gene3D" id="1.10.8.60">
    <property type="match status" value="1"/>
</dbReference>
<sequence>MASPHDPFADARASAQLAVAADTEGRAASAADHYERAALTISKVAQRMRAHGGVPAPGIETAGAQYADRARALRATLKPAKPAEQPGFLSWCYQSILGPPAPDAAAATPGPGAGAVAGGSAAPGGELETRVLEETVVMPPKEPPPPGSELAKIAGLGLAKRVLEEAVIEPFLNPGVYTGLRAPPRGVLLFGPPGTGKTLLARAVSREAKACFFSVSASALTSKWVGEGEKMVRALFSVARRYAPSVVFVDEVDSLLSKRSAGENDASRRIKTEFLVQMDGVTTGEGDRVLVMGATNRPDELDDAVIRRFQRRVLIPLPDAAGRKTMLASLVAGEVTALTKAEASQIVSMTKGYSGSDVRSLCEEAAQGPVREARASLRPGERLDASALPPLRMRHFVEALRVVRPSVPPESLAMYEDWARAYAVRS</sequence>
<protein>
    <recommendedName>
        <fullName evidence="5">AAA+ ATPase domain-containing protein</fullName>
    </recommendedName>
</protein>
<dbReference type="PROSITE" id="PS00674">
    <property type="entry name" value="AAA"/>
    <property type="match status" value="1"/>
</dbReference>
<dbReference type="InterPro" id="IPR003593">
    <property type="entry name" value="AAA+_ATPase"/>
</dbReference>
<dbReference type="EMBL" id="VLTN01000017">
    <property type="protein sequence ID" value="KAA0153151.1"/>
    <property type="molecule type" value="Genomic_DNA"/>
</dbReference>
<dbReference type="InterPro" id="IPR027417">
    <property type="entry name" value="P-loop_NTPase"/>
</dbReference>
<keyword evidence="1 3" id="KW-0547">Nucleotide-binding</keyword>
<organism evidence="6 7">
    <name type="scientific">Cafeteria roenbergensis</name>
    <name type="common">Marine flagellate</name>
    <dbReference type="NCBI Taxonomy" id="33653"/>
    <lineage>
        <taxon>Eukaryota</taxon>
        <taxon>Sar</taxon>
        <taxon>Stramenopiles</taxon>
        <taxon>Bigyra</taxon>
        <taxon>Opalozoa</taxon>
        <taxon>Bicosoecida</taxon>
        <taxon>Cafeteriaceae</taxon>
        <taxon>Cafeteria</taxon>
    </lineage>
</organism>
<dbReference type="InterPro" id="IPR003959">
    <property type="entry name" value="ATPase_AAA_core"/>
</dbReference>
<dbReference type="InterPro" id="IPR003960">
    <property type="entry name" value="ATPase_AAA_CS"/>
</dbReference>
<dbReference type="Pfam" id="PF00004">
    <property type="entry name" value="AAA"/>
    <property type="match status" value="1"/>
</dbReference>
<name>A0A5A8CMT5_CAFRO</name>
<dbReference type="AlphaFoldDB" id="A0A5A8CMT5"/>
<dbReference type="PANTHER" id="PTHR23074">
    <property type="entry name" value="AAA DOMAIN-CONTAINING"/>
    <property type="match status" value="1"/>
</dbReference>
<dbReference type="GO" id="GO:0005524">
    <property type="term" value="F:ATP binding"/>
    <property type="evidence" value="ECO:0007669"/>
    <property type="project" value="UniProtKB-KW"/>
</dbReference>
<evidence type="ECO:0000259" key="5">
    <source>
        <dbReference type="SMART" id="SM00382"/>
    </source>
</evidence>
<proteinExistence type="inferred from homology"/>
<dbReference type="Gene3D" id="3.40.50.300">
    <property type="entry name" value="P-loop containing nucleotide triphosphate hydrolases"/>
    <property type="match status" value="1"/>
</dbReference>
<keyword evidence="2 3" id="KW-0067">ATP-binding</keyword>
<gene>
    <name evidence="6" type="ORF">FNF29_03339</name>
</gene>
<dbReference type="Pfam" id="PF09336">
    <property type="entry name" value="Vps4_C"/>
    <property type="match status" value="1"/>
</dbReference>
<evidence type="ECO:0000313" key="6">
    <source>
        <dbReference type="EMBL" id="KAA0153151.1"/>
    </source>
</evidence>
<feature type="region of interest" description="Disordered" evidence="4">
    <location>
        <begin position="103"/>
        <end position="124"/>
    </location>
</feature>
<evidence type="ECO:0000256" key="1">
    <source>
        <dbReference type="ARBA" id="ARBA00022741"/>
    </source>
</evidence>
<dbReference type="CDD" id="cd19509">
    <property type="entry name" value="RecA-like_VPS4-like"/>
    <property type="match status" value="1"/>
</dbReference>
<evidence type="ECO:0000313" key="7">
    <source>
        <dbReference type="Proteomes" id="UP000323011"/>
    </source>
</evidence>
<dbReference type="InterPro" id="IPR050304">
    <property type="entry name" value="MT-severing_AAA_ATPase"/>
</dbReference>
<evidence type="ECO:0000256" key="2">
    <source>
        <dbReference type="ARBA" id="ARBA00022840"/>
    </source>
</evidence>
<dbReference type="GO" id="GO:0016887">
    <property type="term" value="F:ATP hydrolysis activity"/>
    <property type="evidence" value="ECO:0007669"/>
    <property type="project" value="InterPro"/>
</dbReference>
<dbReference type="PANTHER" id="PTHR23074:SF83">
    <property type="entry name" value="VACUOLAR PROTEIN SORTING-ASSOCIATED PROTEIN 4A"/>
    <property type="match status" value="1"/>
</dbReference>
<comment type="caution">
    <text evidence="6">The sequence shown here is derived from an EMBL/GenBank/DDBJ whole genome shotgun (WGS) entry which is preliminary data.</text>
</comment>
<accession>A0A5A8CMT5</accession>
<dbReference type="Pfam" id="PF17862">
    <property type="entry name" value="AAA_lid_3"/>
    <property type="match status" value="1"/>
</dbReference>
<keyword evidence="7" id="KW-1185">Reference proteome</keyword>
<dbReference type="InterPro" id="IPR041569">
    <property type="entry name" value="AAA_lid_3"/>
</dbReference>
<reference evidence="6 7" key="1">
    <citation type="submission" date="2019-07" db="EMBL/GenBank/DDBJ databases">
        <title>Genomes of Cafeteria roenbergensis.</title>
        <authorList>
            <person name="Fischer M.G."/>
            <person name="Hackl T."/>
            <person name="Roman M."/>
        </authorList>
    </citation>
    <scope>NUCLEOTIDE SEQUENCE [LARGE SCALE GENOMIC DNA]</scope>
    <source>
        <strain evidence="6 7">BVI</strain>
    </source>
</reference>
<dbReference type="OMA" id="TICCLTE"/>
<dbReference type="FunFam" id="3.40.50.300:FF:000093">
    <property type="entry name" value="Fidgetin-like 1"/>
    <property type="match status" value="1"/>
</dbReference>
<dbReference type="InterPro" id="IPR015415">
    <property type="entry name" value="Spast_Vps4_C"/>
</dbReference>
<evidence type="ECO:0000256" key="4">
    <source>
        <dbReference type="SAM" id="MobiDB-lite"/>
    </source>
</evidence>
<feature type="domain" description="AAA+ ATPase" evidence="5">
    <location>
        <begin position="183"/>
        <end position="319"/>
    </location>
</feature>